<comment type="similarity">
    <text evidence="1 4 7">Belongs to the tRNA pseudouridine synthase TruA family.</text>
</comment>
<dbReference type="OrthoDB" id="9811823at2"/>
<feature type="binding site" evidence="4 6">
    <location>
        <position position="110"/>
    </location>
    <ligand>
        <name>substrate</name>
    </ligand>
</feature>
<dbReference type="RefSeq" id="WP_036580139.1">
    <property type="nucleotide sequence ID" value="NZ_KK082135.1"/>
</dbReference>
<evidence type="ECO:0000313" key="10">
    <source>
        <dbReference type="Proteomes" id="UP000053750"/>
    </source>
</evidence>
<dbReference type="InterPro" id="IPR020097">
    <property type="entry name" value="PsdUridine_synth_TruA_a/b_dom"/>
</dbReference>
<dbReference type="Gene3D" id="3.30.70.660">
    <property type="entry name" value="Pseudouridine synthase I, catalytic domain, C-terminal subdomain"/>
    <property type="match status" value="1"/>
</dbReference>
<dbReference type="CDD" id="cd02570">
    <property type="entry name" value="PseudoU_synth_EcTruA"/>
    <property type="match status" value="1"/>
</dbReference>
<reference evidence="9 10" key="1">
    <citation type="submission" date="2014-02" db="EMBL/GenBank/DDBJ databases">
        <title>Genome sequence of Paenibacillus darwinianus reveals adaptive mechanisms for survival in Antarctic soils.</title>
        <authorList>
            <person name="Dsouza M."/>
            <person name="Taylor M.W."/>
            <person name="Turner S.J."/>
            <person name="Aislabie J."/>
        </authorList>
    </citation>
    <scope>NUCLEOTIDE SEQUENCE [LARGE SCALE GENOMIC DNA]</scope>
    <source>
        <strain evidence="9 10">CE1</strain>
    </source>
</reference>
<feature type="domain" description="Pseudouridine synthase I TruA alpha/beta" evidence="8">
    <location>
        <begin position="144"/>
        <end position="245"/>
    </location>
</feature>
<evidence type="ECO:0000256" key="4">
    <source>
        <dbReference type="HAMAP-Rule" id="MF_00171"/>
    </source>
</evidence>
<dbReference type="GO" id="GO:0160147">
    <property type="term" value="F:tRNA pseudouridine(38-40) synthase activity"/>
    <property type="evidence" value="ECO:0007669"/>
    <property type="project" value="UniProtKB-EC"/>
</dbReference>
<dbReference type="PANTHER" id="PTHR11142">
    <property type="entry name" value="PSEUDOURIDYLATE SYNTHASE"/>
    <property type="match status" value="1"/>
</dbReference>
<gene>
    <name evidence="4" type="primary">truA</name>
    <name evidence="9" type="ORF">BG53_15175</name>
</gene>
<accession>A0A9W5W820</accession>
<comment type="caution">
    <text evidence="4">Lacks conserved residue(s) required for the propagation of feature annotation.</text>
</comment>
<dbReference type="EMBL" id="JFHU01000090">
    <property type="protein sequence ID" value="EXX89616.1"/>
    <property type="molecule type" value="Genomic_DNA"/>
</dbReference>
<comment type="catalytic activity">
    <reaction evidence="4 7">
        <text>uridine(38/39/40) in tRNA = pseudouridine(38/39/40) in tRNA</text>
        <dbReference type="Rhea" id="RHEA:22376"/>
        <dbReference type="Rhea" id="RHEA-COMP:10085"/>
        <dbReference type="Rhea" id="RHEA-COMP:10087"/>
        <dbReference type="ChEBI" id="CHEBI:65314"/>
        <dbReference type="ChEBI" id="CHEBI:65315"/>
        <dbReference type="EC" id="5.4.99.12"/>
    </reaction>
</comment>
<dbReference type="FunFam" id="3.30.70.580:FF:000001">
    <property type="entry name" value="tRNA pseudouridine synthase A"/>
    <property type="match status" value="1"/>
</dbReference>
<evidence type="ECO:0000256" key="3">
    <source>
        <dbReference type="ARBA" id="ARBA00023235"/>
    </source>
</evidence>
<dbReference type="EC" id="5.4.99.12" evidence="4"/>
<dbReference type="InterPro" id="IPR020094">
    <property type="entry name" value="TruA/RsuA/RluB/E/F_N"/>
</dbReference>
<evidence type="ECO:0000256" key="7">
    <source>
        <dbReference type="RuleBase" id="RU003792"/>
    </source>
</evidence>
<dbReference type="PANTHER" id="PTHR11142:SF0">
    <property type="entry name" value="TRNA PSEUDOURIDINE SYNTHASE-LIKE 1"/>
    <property type="match status" value="1"/>
</dbReference>
<keyword evidence="10" id="KW-1185">Reference proteome</keyword>
<feature type="domain" description="Pseudouridine synthase I TruA alpha/beta" evidence="8">
    <location>
        <begin position="7"/>
        <end position="97"/>
    </location>
</feature>
<evidence type="ECO:0000256" key="2">
    <source>
        <dbReference type="ARBA" id="ARBA00022694"/>
    </source>
</evidence>
<dbReference type="Pfam" id="PF01416">
    <property type="entry name" value="PseudoU_synth_1"/>
    <property type="match status" value="2"/>
</dbReference>
<dbReference type="Gene3D" id="3.30.70.580">
    <property type="entry name" value="Pseudouridine synthase I, catalytic domain, N-terminal subdomain"/>
    <property type="match status" value="1"/>
</dbReference>
<organism evidence="9 10">
    <name type="scientific">Paenibacillus darwinianus</name>
    <dbReference type="NCBI Taxonomy" id="1380763"/>
    <lineage>
        <taxon>Bacteria</taxon>
        <taxon>Bacillati</taxon>
        <taxon>Bacillota</taxon>
        <taxon>Bacilli</taxon>
        <taxon>Bacillales</taxon>
        <taxon>Paenibacillaceae</taxon>
        <taxon>Paenibacillus</taxon>
    </lineage>
</organism>
<evidence type="ECO:0000256" key="6">
    <source>
        <dbReference type="PIRSR" id="PIRSR001430-2"/>
    </source>
</evidence>
<dbReference type="HAMAP" id="MF_00171">
    <property type="entry name" value="TruA"/>
    <property type="match status" value="1"/>
</dbReference>
<dbReference type="GO" id="GO:0003723">
    <property type="term" value="F:RNA binding"/>
    <property type="evidence" value="ECO:0007669"/>
    <property type="project" value="InterPro"/>
</dbReference>
<keyword evidence="2 4" id="KW-0819">tRNA processing</keyword>
<comment type="caution">
    <text evidence="9">The sequence shown here is derived from an EMBL/GenBank/DDBJ whole genome shotgun (WGS) entry which is preliminary data.</text>
</comment>
<evidence type="ECO:0000256" key="5">
    <source>
        <dbReference type="PIRSR" id="PIRSR001430-1"/>
    </source>
</evidence>
<proteinExistence type="inferred from homology"/>
<dbReference type="Proteomes" id="UP000053750">
    <property type="component" value="Unassembled WGS sequence"/>
</dbReference>
<protein>
    <recommendedName>
        <fullName evidence="4">tRNA pseudouridine synthase A</fullName>
        <ecNumber evidence="4">5.4.99.12</ecNumber>
    </recommendedName>
    <alternativeName>
        <fullName evidence="4">tRNA pseudouridine(38-40) synthase</fullName>
    </alternativeName>
    <alternativeName>
        <fullName evidence="4">tRNA pseudouridylate synthase I</fullName>
    </alternativeName>
    <alternativeName>
        <fullName evidence="4">tRNA-uridine isomerase I</fullName>
    </alternativeName>
</protein>
<dbReference type="InterPro" id="IPR020103">
    <property type="entry name" value="PsdUridine_synth_cat_dom_sf"/>
</dbReference>
<dbReference type="InterPro" id="IPR001406">
    <property type="entry name" value="PsdUridine_synth_TruA"/>
</dbReference>
<name>A0A9W5W820_9BACL</name>
<feature type="active site" description="Nucleophile" evidence="4 5">
    <location>
        <position position="52"/>
    </location>
</feature>
<dbReference type="GO" id="GO:0031119">
    <property type="term" value="P:tRNA pseudouridine synthesis"/>
    <property type="evidence" value="ECO:0007669"/>
    <property type="project" value="UniProtKB-UniRule"/>
</dbReference>
<dbReference type="InterPro" id="IPR020095">
    <property type="entry name" value="PsdUridine_synth_TruA_C"/>
</dbReference>
<dbReference type="NCBIfam" id="TIGR00071">
    <property type="entry name" value="hisT_truA"/>
    <property type="match status" value="1"/>
</dbReference>
<comment type="subunit">
    <text evidence="4">Homodimer.</text>
</comment>
<dbReference type="PIRSF" id="PIRSF001430">
    <property type="entry name" value="tRNA_psdUrid_synth"/>
    <property type="match status" value="1"/>
</dbReference>
<dbReference type="SUPFAM" id="SSF55120">
    <property type="entry name" value="Pseudouridine synthase"/>
    <property type="match status" value="1"/>
</dbReference>
<keyword evidence="3 4" id="KW-0413">Isomerase</keyword>
<sequence>MRNIAMVVSYDGGAYQGFQSQPSGLTVQDELEKAIRRLSGQDVRLDGSGRTDAGVHAQGQVINFLSTSPIPVERWAIAMNGWLPHDIVVRSAHEMPEAFSSRKSAIRKTYRYSISTGKHPNVFNRRFRYHHYNPLDVEAMRVGIRHLLGEHDFSSFTSAGSTKKSHVRTVYEVRIERDGPDIHLFITGNGFLYNMVRIVVGTLLWVGEGKWKPDCIGPILAARDRSKAGPRAEAHGLVLWEVRYPEPFQMILDNDPASSLWP</sequence>
<dbReference type="AlphaFoldDB" id="A0A9W5W820"/>
<comment type="function">
    <text evidence="4">Formation of pseudouridine at positions 38, 39 and 40 in the anticodon stem and loop of transfer RNAs.</text>
</comment>
<evidence type="ECO:0000313" key="9">
    <source>
        <dbReference type="EMBL" id="EXX89616.1"/>
    </source>
</evidence>
<evidence type="ECO:0000256" key="1">
    <source>
        <dbReference type="ARBA" id="ARBA00009375"/>
    </source>
</evidence>
<evidence type="ECO:0000259" key="8">
    <source>
        <dbReference type="Pfam" id="PF01416"/>
    </source>
</evidence>